<keyword evidence="2" id="KW-0238">DNA-binding</keyword>
<dbReference type="InterPro" id="IPR009057">
    <property type="entry name" value="Homeodomain-like_sf"/>
</dbReference>
<evidence type="ECO:0000256" key="1">
    <source>
        <dbReference type="ARBA" id="ARBA00023015"/>
    </source>
</evidence>
<protein>
    <submittedName>
        <fullName evidence="5">AraC family transcriptional regulator</fullName>
    </submittedName>
</protein>
<dbReference type="Pfam" id="PF12833">
    <property type="entry name" value="HTH_18"/>
    <property type="match status" value="1"/>
</dbReference>
<dbReference type="InterPro" id="IPR037923">
    <property type="entry name" value="HTH-like"/>
</dbReference>
<accession>A0A2W4ZZD1</accession>
<organism evidence="5 6">
    <name type="scientific">Sphingomonas sanxanigenens</name>
    <dbReference type="NCBI Taxonomy" id="397260"/>
    <lineage>
        <taxon>Bacteria</taxon>
        <taxon>Pseudomonadati</taxon>
        <taxon>Pseudomonadota</taxon>
        <taxon>Alphaproteobacteria</taxon>
        <taxon>Sphingomonadales</taxon>
        <taxon>Sphingomonadaceae</taxon>
        <taxon>Sphingomonas</taxon>
    </lineage>
</organism>
<dbReference type="SMART" id="SM00342">
    <property type="entry name" value="HTH_ARAC"/>
    <property type="match status" value="1"/>
</dbReference>
<evidence type="ECO:0000313" key="6">
    <source>
        <dbReference type="Proteomes" id="UP000249066"/>
    </source>
</evidence>
<evidence type="ECO:0000313" key="5">
    <source>
        <dbReference type="EMBL" id="PZO87633.1"/>
    </source>
</evidence>
<dbReference type="EMBL" id="QFNN01000122">
    <property type="protein sequence ID" value="PZO87633.1"/>
    <property type="molecule type" value="Genomic_DNA"/>
</dbReference>
<keyword evidence="3" id="KW-0804">Transcription</keyword>
<reference evidence="5 6" key="1">
    <citation type="submission" date="2017-08" db="EMBL/GenBank/DDBJ databases">
        <title>Infants hospitalized years apart are colonized by the same room-sourced microbial strains.</title>
        <authorList>
            <person name="Brooks B."/>
            <person name="Olm M.R."/>
            <person name="Firek B.A."/>
            <person name="Baker R."/>
            <person name="Thomas B.C."/>
            <person name="Morowitz M.J."/>
            <person name="Banfield J.F."/>
        </authorList>
    </citation>
    <scope>NUCLEOTIDE SEQUENCE [LARGE SCALE GENOMIC DNA]</scope>
    <source>
        <strain evidence="5">S2_018_000_R2_101</strain>
    </source>
</reference>
<evidence type="ECO:0000256" key="2">
    <source>
        <dbReference type="ARBA" id="ARBA00023125"/>
    </source>
</evidence>
<gene>
    <name evidence="5" type="ORF">DI623_14370</name>
</gene>
<name>A0A2W4ZZD1_9SPHN</name>
<keyword evidence="1" id="KW-0805">Transcription regulation</keyword>
<proteinExistence type="predicted"/>
<dbReference type="PANTHER" id="PTHR46796">
    <property type="entry name" value="HTH-TYPE TRANSCRIPTIONAL ACTIVATOR RHAS-RELATED"/>
    <property type="match status" value="1"/>
</dbReference>
<dbReference type="InterPro" id="IPR003313">
    <property type="entry name" value="AraC-bd"/>
</dbReference>
<feature type="domain" description="HTH araC/xylS-type" evidence="4">
    <location>
        <begin position="167"/>
        <end position="264"/>
    </location>
</feature>
<evidence type="ECO:0000259" key="4">
    <source>
        <dbReference type="PROSITE" id="PS01124"/>
    </source>
</evidence>
<dbReference type="Gene3D" id="1.10.10.60">
    <property type="entry name" value="Homeodomain-like"/>
    <property type="match status" value="1"/>
</dbReference>
<dbReference type="InterPro" id="IPR050204">
    <property type="entry name" value="AraC_XylS_family_regulators"/>
</dbReference>
<sequence>MQPNAENQDFGLHGSRVELIDAQLRVGAFSPHRHDTYTIAVTTAGVQSFNYRGERWRSLPGQAVILHPDEVHDGYCCNPMGFSYRAAYLPPAHVQTVIGGAALPFLADGVSSDADLVGSALRLIAMCAAKVDLFGYQDALHQFVSAMQRCEGGQPSAQRNVNREAVMRVREFLDSIPAPATNLDQLEELAGYNRWQLSRDFRALLGTSPYRYLQCRRLERAGQLLRSGLGMAAAAHEAGFADQSHFGRVFKRTFGTTPLAWHRSGQTRTIIL</sequence>
<dbReference type="SUPFAM" id="SSF51215">
    <property type="entry name" value="Regulatory protein AraC"/>
    <property type="match status" value="1"/>
</dbReference>
<dbReference type="PANTHER" id="PTHR46796:SF2">
    <property type="entry name" value="TRANSCRIPTIONAL REGULATORY PROTEIN"/>
    <property type="match status" value="1"/>
</dbReference>
<dbReference type="GO" id="GO:0043565">
    <property type="term" value="F:sequence-specific DNA binding"/>
    <property type="evidence" value="ECO:0007669"/>
    <property type="project" value="InterPro"/>
</dbReference>
<dbReference type="Proteomes" id="UP000249066">
    <property type="component" value="Unassembled WGS sequence"/>
</dbReference>
<dbReference type="SUPFAM" id="SSF46689">
    <property type="entry name" value="Homeodomain-like"/>
    <property type="match status" value="2"/>
</dbReference>
<dbReference type="Pfam" id="PF02311">
    <property type="entry name" value="AraC_binding"/>
    <property type="match status" value="1"/>
</dbReference>
<dbReference type="AlphaFoldDB" id="A0A2W4ZZD1"/>
<comment type="caution">
    <text evidence="5">The sequence shown here is derived from an EMBL/GenBank/DDBJ whole genome shotgun (WGS) entry which is preliminary data.</text>
</comment>
<dbReference type="GO" id="GO:0003700">
    <property type="term" value="F:DNA-binding transcription factor activity"/>
    <property type="evidence" value="ECO:0007669"/>
    <property type="project" value="InterPro"/>
</dbReference>
<dbReference type="PROSITE" id="PS01124">
    <property type="entry name" value="HTH_ARAC_FAMILY_2"/>
    <property type="match status" value="1"/>
</dbReference>
<evidence type="ECO:0000256" key="3">
    <source>
        <dbReference type="ARBA" id="ARBA00023163"/>
    </source>
</evidence>
<dbReference type="InterPro" id="IPR018060">
    <property type="entry name" value="HTH_AraC"/>
</dbReference>